<reference evidence="2" key="1">
    <citation type="submission" date="2016-11" db="EMBL/GenBank/DDBJ databases">
        <authorList>
            <person name="Varghese N."/>
            <person name="Submissions S."/>
        </authorList>
    </citation>
    <scope>NUCLEOTIDE SEQUENCE [LARGE SCALE GENOMIC DNA]</scope>
    <source>
        <strain evidence="2">DSM 18095</strain>
    </source>
</reference>
<name>A0A1M4TSK8_9FIRM</name>
<organism evidence="1 2">
    <name type="scientific">Tissierella praeacuta DSM 18095</name>
    <dbReference type="NCBI Taxonomy" id="1123404"/>
    <lineage>
        <taxon>Bacteria</taxon>
        <taxon>Bacillati</taxon>
        <taxon>Bacillota</taxon>
        <taxon>Tissierellia</taxon>
        <taxon>Tissierellales</taxon>
        <taxon>Tissierellaceae</taxon>
        <taxon>Tissierella</taxon>
    </lineage>
</organism>
<evidence type="ECO:0000313" key="2">
    <source>
        <dbReference type="Proteomes" id="UP000184114"/>
    </source>
</evidence>
<dbReference type="AlphaFoldDB" id="A0A1M4TSK8"/>
<proteinExistence type="predicted"/>
<protein>
    <recommendedName>
        <fullName evidence="3">Lipoprotein</fullName>
    </recommendedName>
</protein>
<evidence type="ECO:0008006" key="3">
    <source>
        <dbReference type="Google" id="ProtNLM"/>
    </source>
</evidence>
<dbReference type="Proteomes" id="UP000184114">
    <property type="component" value="Unassembled WGS sequence"/>
</dbReference>
<evidence type="ECO:0000313" key="1">
    <source>
        <dbReference type="EMBL" id="SHE47384.1"/>
    </source>
</evidence>
<dbReference type="RefSeq" id="WP_072973418.1">
    <property type="nucleotide sequence ID" value="NZ_FQTY01000002.1"/>
</dbReference>
<dbReference type="GeneID" id="90996327"/>
<dbReference type="EMBL" id="FQTY01000002">
    <property type="protein sequence ID" value="SHE47384.1"/>
    <property type="molecule type" value="Genomic_DNA"/>
</dbReference>
<gene>
    <name evidence="1" type="ORF">SAMN02745784_00830</name>
</gene>
<sequence length="319" mass="36629">MKKYKNMVIIFILILSVVTLSSCKKKDPIKDLTKEPTESIENSGEDEKDREKIMEDFDSTLKNKDLNKIVSFIDENIGKLSQIEGDKMVSELENILSKSLDSMTDSILEIDTNGELIKIGGTEFFFPEDKIKDIQDENLRNLVTKLINNKYKLVNIEGNYYPLVDYEKMKEYNDYISDEMKEYIAIKAMDSNEPVAIDAGLKISYDELASRIIQTEKYIQRYSQGQRHEEMLGSYKNKLVIYLGGLDNTPICDPQSKKIYDEVLESYRKTSKTKDSTTAFIINKYIGVIEENKLIVNKVVEDKIVSLVNEALALLEVSK</sequence>
<keyword evidence="2" id="KW-1185">Reference proteome</keyword>
<dbReference type="STRING" id="1123404.SAMN02745784_00830"/>
<accession>A0A1M4TSK8</accession>
<dbReference type="PROSITE" id="PS51257">
    <property type="entry name" value="PROKAR_LIPOPROTEIN"/>
    <property type="match status" value="1"/>
</dbReference>